<evidence type="ECO:0000256" key="5">
    <source>
        <dbReference type="ARBA" id="ARBA00023004"/>
    </source>
</evidence>
<dbReference type="RefSeq" id="WP_223794936.1">
    <property type="nucleotide sequence ID" value="NZ_JAUMIS010000001.1"/>
</dbReference>
<evidence type="ECO:0000256" key="3">
    <source>
        <dbReference type="ARBA" id="ARBA00022723"/>
    </source>
</evidence>
<evidence type="ECO:0000259" key="8">
    <source>
        <dbReference type="PROSITE" id="PS51007"/>
    </source>
</evidence>
<evidence type="ECO:0000256" key="7">
    <source>
        <dbReference type="SAM" id="SignalP"/>
    </source>
</evidence>
<keyword evidence="2 6" id="KW-0349">Heme</keyword>
<comment type="caution">
    <text evidence="9">The sequence shown here is derived from an EMBL/GenBank/DDBJ whole genome shotgun (WGS) entry which is preliminary data.</text>
</comment>
<dbReference type="InterPro" id="IPR050597">
    <property type="entry name" value="Cytochrome_c_Oxidase_Subunit"/>
</dbReference>
<reference evidence="9" key="1">
    <citation type="submission" date="2023-07" db="EMBL/GenBank/DDBJ databases">
        <title>Marinobacter sp. chi1 genome sequencing and assembly.</title>
        <authorList>
            <person name="Park S."/>
        </authorList>
    </citation>
    <scope>NUCLEOTIDE SEQUENCE</scope>
    <source>
        <strain evidence="9">Chi1</strain>
    </source>
</reference>
<dbReference type="InterPro" id="IPR009056">
    <property type="entry name" value="Cyt_c-like_dom"/>
</dbReference>
<feature type="chain" id="PRO_5047099611" evidence="7">
    <location>
        <begin position="24"/>
        <end position="211"/>
    </location>
</feature>
<keyword evidence="4" id="KW-0249">Electron transport</keyword>
<dbReference type="SUPFAM" id="SSF46626">
    <property type="entry name" value="Cytochrome c"/>
    <property type="match status" value="2"/>
</dbReference>
<dbReference type="PROSITE" id="PS51007">
    <property type="entry name" value="CYTC"/>
    <property type="match status" value="2"/>
</dbReference>
<dbReference type="Gene3D" id="1.10.760.10">
    <property type="entry name" value="Cytochrome c-like domain"/>
    <property type="match status" value="2"/>
</dbReference>
<dbReference type="EMBL" id="JAUMIS010000001">
    <property type="protein sequence ID" value="MDO3721291.1"/>
    <property type="molecule type" value="Genomic_DNA"/>
</dbReference>
<feature type="domain" description="Cytochrome c" evidence="8">
    <location>
        <begin position="45"/>
        <end position="123"/>
    </location>
</feature>
<dbReference type="Pfam" id="PF00034">
    <property type="entry name" value="Cytochrom_C"/>
    <property type="match status" value="1"/>
</dbReference>
<name>A0ABT8VZ73_9GAMM</name>
<dbReference type="InterPro" id="IPR036909">
    <property type="entry name" value="Cyt_c-like_dom_sf"/>
</dbReference>
<feature type="domain" description="Cytochrome c" evidence="8">
    <location>
        <begin position="131"/>
        <end position="211"/>
    </location>
</feature>
<evidence type="ECO:0000256" key="6">
    <source>
        <dbReference type="PROSITE-ProRule" id="PRU00433"/>
    </source>
</evidence>
<gene>
    <name evidence="9" type="ORF">QVZ43_06115</name>
</gene>
<keyword evidence="1" id="KW-0813">Transport</keyword>
<keyword evidence="7" id="KW-0732">Signal</keyword>
<keyword evidence="10" id="KW-1185">Reference proteome</keyword>
<dbReference type="Proteomes" id="UP001168640">
    <property type="component" value="Unassembled WGS sequence"/>
</dbReference>
<accession>A0ABT8VZ73</accession>
<keyword evidence="3 6" id="KW-0479">Metal-binding</keyword>
<proteinExistence type="predicted"/>
<keyword evidence="5 6" id="KW-0408">Iron</keyword>
<evidence type="ECO:0000256" key="4">
    <source>
        <dbReference type="ARBA" id="ARBA00022982"/>
    </source>
</evidence>
<evidence type="ECO:0000313" key="9">
    <source>
        <dbReference type="EMBL" id="MDO3721291.1"/>
    </source>
</evidence>
<evidence type="ECO:0000313" key="10">
    <source>
        <dbReference type="Proteomes" id="UP001168640"/>
    </source>
</evidence>
<dbReference type="PANTHER" id="PTHR33751">
    <property type="entry name" value="CBB3-TYPE CYTOCHROME C OXIDASE SUBUNIT FIXP"/>
    <property type="match status" value="1"/>
</dbReference>
<evidence type="ECO:0000256" key="1">
    <source>
        <dbReference type="ARBA" id="ARBA00022448"/>
    </source>
</evidence>
<dbReference type="PANTHER" id="PTHR33751:SF9">
    <property type="entry name" value="CYTOCHROME C4"/>
    <property type="match status" value="1"/>
</dbReference>
<evidence type="ECO:0000256" key="2">
    <source>
        <dbReference type="ARBA" id="ARBA00022617"/>
    </source>
</evidence>
<sequence>MRLTIGGLIIACSALCASATAQAQNYPHMLDRMNEIRQHPGQTADAIAAGQERAQLCGYCHGRDGNSVRNHIPNLASQNPEYLLKQFHLFATGERESYVMEQVGRMLTADEMVNLSLFFASQPVTAQTAVSASKLGREKYQNFCFACHGEQGEGNRDMPRLAGQKKEFLIKALTDFKQGKSARANSPMVKIMRAVDSGDIEPLADYIAAMP</sequence>
<organism evidence="9 10">
    <name type="scientific">Marinobacter suaedae</name>
    <dbReference type="NCBI Taxonomy" id="3057675"/>
    <lineage>
        <taxon>Bacteria</taxon>
        <taxon>Pseudomonadati</taxon>
        <taxon>Pseudomonadota</taxon>
        <taxon>Gammaproteobacteria</taxon>
        <taxon>Pseudomonadales</taxon>
        <taxon>Marinobacteraceae</taxon>
        <taxon>Marinobacter</taxon>
    </lineage>
</organism>
<protein>
    <submittedName>
        <fullName evidence="9">C-type cytochrome</fullName>
    </submittedName>
</protein>
<feature type="signal peptide" evidence="7">
    <location>
        <begin position="1"/>
        <end position="23"/>
    </location>
</feature>